<dbReference type="GeneID" id="95763171"/>
<sequence length="152" mass="16079">MHGAIGSGAVLAVVATCIVLAMLTVVTHAISLTVIRRRLTHRISGKVYADHVFVEAVIISATVLSLSLVHLAEVCIWAAAYVLLDAIGDPRDAIYYSLSTYTTLGPDGVTIAKSFRAVAGFESLIGPMMVAWSTAFLVEFVVRMRGGNNGTG</sequence>
<proteinExistence type="predicted"/>
<dbReference type="EMBL" id="BSDO01000003">
    <property type="protein sequence ID" value="GLI22709.1"/>
    <property type="molecule type" value="Genomic_DNA"/>
</dbReference>
<evidence type="ECO:0000259" key="2">
    <source>
        <dbReference type="Pfam" id="PF07885"/>
    </source>
</evidence>
<feature type="transmembrane region" description="Helical" evidence="1">
    <location>
        <begin position="124"/>
        <end position="142"/>
    </location>
</feature>
<evidence type="ECO:0000313" key="3">
    <source>
        <dbReference type="EMBL" id="GLI22709.1"/>
    </source>
</evidence>
<keyword evidence="1" id="KW-0472">Membrane</keyword>
<reference evidence="4 6" key="2">
    <citation type="submission" date="2023-07" db="EMBL/GenBank/DDBJ databases">
        <title>Genomic Encyclopedia of Type Strains, Phase IV (KMG-IV): sequencing the most valuable type-strain genomes for metagenomic binning, comparative biology and taxonomic classification.</title>
        <authorList>
            <person name="Goeker M."/>
        </authorList>
    </citation>
    <scope>NUCLEOTIDE SEQUENCE [LARGE SCALE GENOMIC DNA]</scope>
    <source>
        <strain evidence="4 6">DSM 338</strain>
    </source>
</reference>
<evidence type="ECO:0000313" key="6">
    <source>
        <dbReference type="Proteomes" id="UP001245370"/>
    </source>
</evidence>
<dbReference type="InterPro" id="IPR013099">
    <property type="entry name" value="K_chnl_dom"/>
</dbReference>
<dbReference type="Proteomes" id="UP001144397">
    <property type="component" value="Unassembled WGS sequence"/>
</dbReference>
<keyword evidence="1" id="KW-0812">Transmembrane</keyword>
<dbReference type="Pfam" id="PF07885">
    <property type="entry name" value="Ion_trans_2"/>
    <property type="match status" value="1"/>
</dbReference>
<dbReference type="SUPFAM" id="SSF81324">
    <property type="entry name" value="Voltage-gated potassium channels"/>
    <property type="match status" value="1"/>
</dbReference>
<dbReference type="Proteomes" id="UP001245370">
    <property type="component" value="Unassembled WGS sequence"/>
</dbReference>
<evidence type="ECO:0000313" key="4">
    <source>
        <dbReference type="EMBL" id="MDR6333993.1"/>
    </source>
</evidence>
<keyword evidence="1" id="KW-1133">Transmembrane helix</keyword>
<protein>
    <recommendedName>
        <fullName evidence="2">Potassium channel domain-containing protein</fullName>
    </recommendedName>
</protein>
<name>A0A9W6FJH1_XANFL</name>
<comment type="caution">
    <text evidence="3">The sequence shown here is derived from an EMBL/GenBank/DDBJ whole genome shotgun (WGS) entry which is preliminary data.</text>
</comment>
<feature type="transmembrane region" description="Helical" evidence="1">
    <location>
        <begin position="56"/>
        <end position="84"/>
    </location>
</feature>
<accession>A0A9W6FJH1</accession>
<feature type="domain" description="Potassium channel" evidence="2">
    <location>
        <begin position="71"/>
        <end position="142"/>
    </location>
</feature>
<feature type="transmembrane region" description="Helical" evidence="1">
    <location>
        <begin position="12"/>
        <end position="35"/>
    </location>
</feature>
<dbReference type="EMBL" id="JAVDPY010000004">
    <property type="protein sequence ID" value="MDR6333993.1"/>
    <property type="molecule type" value="Genomic_DNA"/>
</dbReference>
<gene>
    <name evidence="4" type="ORF">GGQ86_002469</name>
    <name evidence="3" type="ORF">XFLAVUS301_23830</name>
</gene>
<evidence type="ECO:0000256" key="1">
    <source>
        <dbReference type="SAM" id="Phobius"/>
    </source>
</evidence>
<keyword evidence="6" id="KW-1185">Reference proteome</keyword>
<dbReference type="AlphaFoldDB" id="A0A9W6FJH1"/>
<reference evidence="3" key="1">
    <citation type="submission" date="2022-12" db="EMBL/GenBank/DDBJ databases">
        <title>Reference genome sequencing for broad-spectrum identification of bacterial and archaeal isolates by mass spectrometry.</title>
        <authorList>
            <person name="Sekiguchi Y."/>
            <person name="Tourlousse D.M."/>
        </authorList>
    </citation>
    <scope>NUCLEOTIDE SEQUENCE</scope>
    <source>
        <strain evidence="3">301</strain>
    </source>
</reference>
<dbReference type="RefSeq" id="WP_281807619.1">
    <property type="nucleotide sequence ID" value="NZ_BSDO01000003.1"/>
</dbReference>
<evidence type="ECO:0000313" key="5">
    <source>
        <dbReference type="Proteomes" id="UP001144397"/>
    </source>
</evidence>
<organism evidence="3 5">
    <name type="scientific">Xanthobacter flavus</name>
    <dbReference type="NCBI Taxonomy" id="281"/>
    <lineage>
        <taxon>Bacteria</taxon>
        <taxon>Pseudomonadati</taxon>
        <taxon>Pseudomonadota</taxon>
        <taxon>Alphaproteobacteria</taxon>
        <taxon>Hyphomicrobiales</taxon>
        <taxon>Xanthobacteraceae</taxon>
        <taxon>Xanthobacter</taxon>
    </lineage>
</organism>